<dbReference type="PANTHER" id="PTHR46825">
    <property type="entry name" value="D-ALANYL-D-ALANINE-CARBOXYPEPTIDASE/ENDOPEPTIDASE AMPH"/>
    <property type="match status" value="1"/>
</dbReference>
<dbReference type="SUPFAM" id="SSF56601">
    <property type="entry name" value="beta-lactamase/transpeptidase-like"/>
    <property type="match status" value="1"/>
</dbReference>
<dbReference type="InterPro" id="IPR001466">
    <property type="entry name" value="Beta-lactam-related"/>
</dbReference>
<dbReference type="AlphaFoldDB" id="A0A239CWX4"/>
<dbReference type="Proteomes" id="UP000198386">
    <property type="component" value="Unassembled WGS sequence"/>
</dbReference>
<dbReference type="EMBL" id="FZOH01000003">
    <property type="protein sequence ID" value="SNS23853.1"/>
    <property type="molecule type" value="Genomic_DNA"/>
</dbReference>
<feature type="compositionally biased region" description="Low complexity" evidence="1">
    <location>
        <begin position="219"/>
        <end position="232"/>
    </location>
</feature>
<gene>
    <name evidence="3" type="ORF">SAMN04488107_1832</name>
</gene>
<accession>A0A239CWX4</accession>
<dbReference type="Pfam" id="PF00144">
    <property type="entry name" value="Beta-lactamase"/>
    <property type="match status" value="1"/>
</dbReference>
<organism evidence="3 4">
    <name type="scientific">Geodermatophilus saharensis</name>
    <dbReference type="NCBI Taxonomy" id="1137994"/>
    <lineage>
        <taxon>Bacteria</taxon>
        <taxon>Bacillati</taxon>
        <taxon>Actinomycetota</taxon>
        <taxon>Actinomycetes</taxon>
        <taxon>Geodermatophilales</taxon>
        <taxon>Geodermatophilaceae</taxon>
        <taxon>Geodermatophilus</taxon>
    </lineage>
</organism>
<keyword evidence="4" id="KW-1185">Reference proteome</keyword>
<dbReference type="InterPro" id="IPR012338">
    <property type="entry name" value="Beta-lactam/transpept-like"/>
</dbReference>
<reference evidence="4" key="1">
    <citation type="submission" date="2017-06" db="EMBL/GenBank/DDBJ databases">
        <authorList>
            <person name="Varghese N."/>
            <person name="Submissions S."/>
        </authorList>
    </citation>
    <scope>NUCLEOTIDE SEQUENCE [LARGE SCALE GENOMIC DNA]</scope>
    <source>
        <strain evidence="4">DSM 45423</strain>
    </source>
</reference>
<dbReference type="PANTHER" id="PTHR46825:SF9">
    <property type="entry name" value="BETA-LACTAMASE-RELATED DOMAIN-CONTAINING PROTEIN"/>
    <property type="match status" value="1"/>
</dbReference>
<evidence type="ECO:0000313" key="4">
    <source>
        <dbReference type="Proteomes" id="UP000198386"/>
    </source>
</evidence>
<feature type="region of interest" description="Disordered" evidence="1">
    <location>
        <begin position="219"/>
        <end position="248"/>
    </location>
</feature>
<dbReference type="InterPro" id="IPR050491">
    <property type="entry name" value="AmpC-like"/>
</dbReference>
<evidence type="ECO:0000313" key="3">
    <source>
        <dbReference type="EMBL" id="SNS23853.1"/>
    </source>
</evidence>
<sequence length="361" mass="37259">MVVAVLLAGACTAGPPTPAPATATDTGQRAARSDALLREVLAADEPGCSAAVGIDGEVVWAGARGAADLRTGRPLTTGTTFDVGSVSKQFTATAVLLLEQDGVLTLQDPVSRWVPGLPGWGGAVTLDHLVHHTSGIPDYLSDFAAAGIEPGERTTQQQALETIASHAATVRPPGTSFDYSNSNYVLLAEVVRNASGEPLPAFLRARVFEPLGLDAVVDPAGADPDATDPSSARGHVRDSSSGAWRPAGSRFLQVGDGSVQTTPSELVRWADVYRTGRLGGQDLLDAQLDDPAVVAGGYGYAAGINVHPDGALEHSGSWAGFLAWFAVSADRHTALAVSCNGDEPGTSDLDRLVRGLHGVWS</sequence>
<feature type="domain" description="Beta-lactamase-related" evidence="2">
    <location>
        <begin position="35"/>
        <end position="350"/>
    </location>
</feature>
<dbReference type="RefSeq" id="WP_176449911.1">
    <property type="nucleotide sequence ID" value="NZ_FZOH01000003.1"/>
</dbReference>
<name>A0A239CWX4_9ACTN</name>
<protein>
    <submittedName>
        <fullName evidence="3">CubicO group peptidase, beta-lactamase class C family</fullName>
    </submittedName>
</protein>
<evidence type="ECO:0000256" key="1">
    <source>
        <dbReference type="SAM" id="MobiDB-lite"/>
    </source>
</evidence>
<evidence type="ECO:0000259" key="2">
    <source>
        <dbReference type="Pfam" id="PF00144"/>
    </source>
</evidence>
<dbReference type="Gene3D" id="3.40.710.10">
    <property type="entry name" value="DD-peptidase/beta-lactamase superfamily"/>
    <property type="match status" value="1"/>
</dbReference>
<proteinExistence type="predicted"/>